<name>M4ZS83_9FLAO</name>
<keyword evidence="6" id="KW-0342">GTP-binding</keyword>
<dbReference type="InterPro" id="IPR043133">
    <property type="entry name" value="GTP-CH-I_C/QueF"/>
</dbReference>
<keyword evidence="4 6" id="KW-0554">One-carbon metabolism</keyword>
<comment type="similarity">
    <text evidence="3 6">Belongs to the GTP cyclohydrolase I family.</text>
</comment>
<dbReference type="GO" id="GO:0008270">
    <property type="term" value="F:zinc ion binding"/>
    <property type="evidence" value="ECO:0007669"/>
    <property type="project" value="UniProtKB-UniRule"/>
</dbReference>
<keyword evidence="6" id="KW-0862">Zinc</keyword>
<dbReference type="InterPro" id="IPR018234">
    <property type="entry name" value="GTP_CycHdrlase_I_CS"/>
</dbReference>
<dbReference type="PROSITE" id="PS00860">
    <property type="entry name" value="GTP_CYCLOHYDROL_1_2"/>
    <property type="match status" value="1"/>
</dbReference>
<dbReference type="GO" id="GO:0006729">
    <property type="term" value="P:tetrahydrobiopterin biosynthetic process"/>
    <property type="evidence" value="ECO:0007669"/>
    <property type="project" value="TreeGrafter"/>
</dbReference>
<keyword evidence="6" id="KW-0479">Metal-binding</keyword>
<dbReference type="NCBIfam" id="NF006826">
    <property type="entry name" value="PRK09347.1-3"/>
    <property type="match status" value="1"/>
</dbReference>
<dbReference type="SUPFAM" id="SSF55620">
    <property type="entry name" value="Tetrahydrobiopterin biosynthesis enzymes-like"/>
    <property type="match status" value="1"/>
</dbReference>
<dbReference type="NCBIfam" id="NF006824">
    <property type="entry name" value="PRK09347.1-1"/>
    <property type="match status" value="1"/>
</dbReference>
<comment type="subunit">
    <text evidence="6">Homopolymer.</text>
</comment>
<protein>
    <recommendedName>
        <fullName evidence="6">GTP cyclohydrolase 1</fullName>
        <ecNumber evidence="6">3.5.4.16</ecNumber>
    </recommendedName>
    <alternativeName>
        <fullName evidence="6">GTP cyclohydrolase I</fullName>
        <shortName evidence="6">GTP-CH-I</shortName>
    </alternativeName>
</protein>
<evidence type="ECO:0000256" key="3">
    <source>
        <dbReference type="ARBA" id="ARBA00008085"/>
    </source>
</evidence>
<comment type="catalytic activity">
    <reaction evidence="1 6">
        <text>GTP + H2O = 7,8-dihydroneopterin 3'-triphosphate + formate + H(+)</text>
        <dbReference type="Rhea" id="RHEA:17473"/>
        <dbReference type="ChEBI" id="CHEBI:15377"/>
        <dbReference type="ChEBI" id="CHEBI:15378"/>
        <dbReference type="ChEBI" id="CHEBI:15740"/>
        <dbReference type="ChEBI" id="CHEBI:37565"/>
        <dbReference type="ChEBI" id="CHEBI:58462"/>
        <dbReference type="EC" id="3.5.4.16"/>
    </reaction>
</comment>
<dbReference type="NCBIfam" id="TIGR00063">
    <property type="entry name" value="folE"/>
    <property type="match status" value="1"/>
</dbReference>
<dbReference type="EC" id="3.5.4.16" evidence="6"/>
<dbReference type="HOGENOM" id="CLU_049768_3_2_10"/>
<dbReference type="EMBL" id="AP012548">
    <property type="protein sequence ID" value="BAM99371.1"/>
    <property type="molecule type" value="Genomic_DNA"/>
</dbReference>
<dbReference type="GO" id="GO:0005525">
    <property type="term" value="F:GTP binding"/>
    <property type="evidence" value="ECO:0007669"/>
    <property type="project" value="UniProtKB-KW"/>
</dbReference>
<keyword evidence="5 6" id="KW-0378">Hydrolase</keyword>
<evidence type="ECO:0000256" key="5">
    <source>
        <dbReference type="ARBA" id="ARBA00022801"/>
    </source>
</evidence>
<dbReference type="InterPro" id="IPR001474">
    <property type="entry name" value="GTP_CycHdrlase_I"/>
</dbReference>
<dbReference type="Gene3D" id="3.30.1130.10">
    <property type="match status" value="1"/>
</dbReference>
<feature type="binding site" evidence="6">
    <location>
        <position position="119"/>
    </location>
    <ligand>
        <name>Zn(2+)</name>
        <dbReference type="ChEBI" id="CHEBI:29105"/>
    </ligand>
</feature>
<dbReference type="InterPro" id="IPR020602">
    <property type="entry name" value="GTP_CycHdrlase_I_dom"/>
</dbReference>
<feature type="binding site" evidence="6">
    <location>
        <position position="122"/>
    </location>
    <ligand>
        <name>Zn(2+)</name>
        <dbReference type="ChEBI" id="CHEBI:29105"/>
    </ligand>
</feature>
<evidence type="ECO:0000256" key="2">
    <source>
        <dbReference type="ARBA" id="ARBA00005080"/>
    </source>
</evidence>
<evidence type="ECO:0000256" key="4">
    <source>
        <dbReference type="ARBA" id="ARBA00022563"/>
    </source>
</evidence>
<gene>
    <name evidence="6 8" type="primary">folE</name>
    <name evidence="8" type="ORF">BPAA_067</name>
</gene>
<dbReference type="RefSeq" id="WP_015429690.1">
    <property type="nucleotide sequence ID" value="NC_020510.1"/>
</dbReference>
<sequence>MMEEKHNKIKKKKLNQKYNSILNHSINSDLTSQNNVYFMSDEEKIEKIKKHFFQIMEILGLDMNDDSLRKTPKRVAKMFIQEIFSGLNPKNTPNFSIFENKYRYNQMLIEKNITVYSTCEHHFLPIIGKAHVGYISNGKVVGLSKINRIVNFYAKRPQVQERLTIQIVQSLKKMLETQDVACIIEAKHLCVNSRGIKDTDSSTVTTELIGSFKNNSEIRKEFLHHIGIS</sequence>
<evidence type="ECO:0000259" key="7">
    <source>
        <dbReference type="Pfam" id="PF01227"/>
    </source>
</evidence>
<dbReference type="Pfam" id="PF01227">
    <property type="entry name" value="GTP_cyclohydroI"/>
    <property type="match status" value="1"/>
</dbReference>
<dbReference type="GO" id="GO:0003934">
    <property type="term" value="F:GTP cyclohydrolase I activity"/>
    <property type="evidence" value="ECO:0007669"/>
    <property type="project" value="UniProtKB-UniRule"/>
</dbReference>
<evidence type="ECO:0000256" key="6">
    <source>
        <dbReference type="HAMAP-Rule" id="MF_00223"/>
    </source>
</evidence>
<comment type="pathway">
    <text evidence="2 6">Cofactor biosynthesis; 7,8-dihydroneopterin triphosphate biosynthesis; 7,8-dihydroneopterin triphosphate from GTP: step 1/1.</text>
</comment>
<dbReference type="Gene3D" id="1.10.286.10">
    <property type="match status" value="1"/>
</dbReference>
<evidence type="ECO:0000313" key="8">
    <source>
        <dbReference type="EMBL" id="BAM99371.1"/>
    </source>
</evidence>
<dbReference type="PANTHER" id="PTHR11109:SF7">
    <property type="entry name" value="GTP CYCLOHYDROLASE 1"/>
    <property type="match status" value="1"/>
</dbReference>
<proteinExistence type="inferred from homology"/>
<dbReference type="PROSITE" id="PS00859">
    <property type="entry name" value="GTP_CYCLOHYDROL_1_1"/>
    <property type="match status" value="1"/>
</dbReference>
<dbReference type="PATRIC" id="fig|1229512.3.peg.65"/>
<evidence type="ECO:0000256" key="1">
    <source>
        <dbReference type="ARBA" id="ARBA00001052"/>
    </source>
</evidence>
<dbReference type="InterPro" id="IPR043134">
    <property type="entry name" value="GTP-CH-I_N"/>
</dbReference>
<dbReference type="HAMAP" id="MF_00223">
    <property type="entry name" value="FolE"/>
    <property type="match status" value="1"/>
</dbReference>
<dbReference type="eggNOG" id="COG0302">
    <property type="taxonomic scope" value="Bacteria"/>
</dbReference>
<organism evidence="8 9">
    <name type="scientific">Blattabacterium cuenoti BPAA</name>
    <dbReference type="NCBI Taxonomy" id="1229512"/>
    <lineage>
        <taxon>Bacteria</taxon>
        <taxon>Pseudomonadati</taxon>
        <taxon>Bacteroidota</taxon>
        <taxon>Flavobacteriia</taxon>
        <taxon>Flavobacteriales</taxon>
        <taxon>Blattabacteriaceae</taxon>
        <taxon>Blattabacterium</taxon>
    </lineage>
</organism>
<dbReference type="NCBIfam" id="NF006825">
    <property type="entry name" value="PRK09347.1-2"/>
    <property type="match status" value="1"/>
</dbReference>
<reference evidence="8 9" key="1">
    <citation type="journal article" date="2013" name="Biol. Lett.">
        <title>Maintenance of essential amino acid synthesis pathways in the Blattabacterium cuenoti symbiont of a wood-feeding cockroach.</title>
        <authorList>
            <person name="Tokuda G."/>
            <person name="Elbourne L.D.H."/>
            <person name="Kinjo Y."/>
            <person name="Saitoh S."/>
            <person name="Sabree Z."/>
            <person name="Hojo M."/>
            <person name="Yamada A."/>
            <person name="Hayashi Y."/>
            <person name="Shigenobu S."/>
            <person name="Bandi C."/>
            <person name="Paulsen I.T."/>
            <person name="Watanabe H."/>
            <person name="Lo N."/>
        </authorList>
    </citation>
    <scope>NUCLEOTIDE SEQUENCE [LARGE SCALE GENOMIC DNA]</scope>
    <source>
        <strain evidence="8 9">BPAA</strain>
    </source>
</reference>
<feature type="domain" description="GTP cyclohydrolase I" evidence="7">
    <location>
        <begin position="48"/>
        <end position="226"/>
    </location>
</feature>
<dbReference type="GO" id="GO:0005737">
    <property type="term" value="C:cytoplasm"/>
    <property type="evidence" value="ECO:0007669"/>
    <property type="project" value="TreeGrafter"/>
</dbReference>
<dbReference type="GO" id="GO:0006730">
    <property type="term" value="P:one-carbon metabolic process"/>
    <property type="evidence" value="ECO:0007669"/>
    <property type="project" value="UniProtKB-UniRule"/>
</dbReference>
<dbReference type="FunFam" id="3.30.1130.10:FF:000001">
    <property type="entry name" value="GTP cyclohydrolase 1"/>
    <property type="match status" value="1"/>
</dbReference>
<feature type="binding site" evidence="6">
    <location>
        <position position="190"/>
    </location>
    <ligand>
        <name>Zn(2+)</name>
        <dbReference type="ChEBI" id="CHEBI:29105"/>
    </ligand>
</feature>
<dbReference type="Proteomes" id="UP000011815">
    <property type="component" value="Chromosome"/>
</dbReference>
<keyword evidence="6" id="KW-0547">Nucleotide-binding</keyword>
<dbReference type="UniPathway" id="UPA00848">
    <property type="reaction ID" value="UER00151"/>
</dbReference>
<accession>M4ZS83</accession>
<evidence type="ECO:0000313" key="9">
    <source>
        <dbReference type="Proteomes" id="UP000011815"/>
    </source>
</evidence>
<dbReference type="AlphaFoldDB" id="M4ZS83"/>
<dbReference type="KEGG" id="blp:BPAA_067"/>
<dbReference type="GO" id="GO:0046654">
    <property type="term" value="P:tetrahydrofolate biosynthetic process"/>
    <property type="evidence" value="ECO:0007669"/>
    <property type="project" value="UniProtKB-UniRule"/>
</dbReference>
<dbReference type="STRING" id="1229512.BPAA_067"/>
<dbReference type="PANTHER" id="PTHR11109">
    <property type="entry name" value="GTP CYCLOHYDROLASE I"/>
    <property type="match status" value="1"/>
</dbReference>